<dbReference type="PANTHER" id="PTHR11693:SF22">
    <property type="entry name" value="ATP SYNTHASE SUBUNIT GAMMA, MITOCHONDRIAL"/>
    <property type="match status" value="1"/>
</dbReference>
<comment type="similarity">
    <text evidence="3 10">Belongs to the ATPase gamma chain family.</text>
</comment>
<gene>
    <name evidence="10" type="primary">atpG</name>
</gene>
<evidence type="ECO:0000256" key="1">
    <source>
        <dbReference type="ARBA" id="ARBA00003456"/>
    </source>
</evidence>
<evidence type="ECO:0000256" key="2">
    <source>
        <dbReference type="ARBA" id="ARBA00004170"/>
    </source>
</evidence>
<evidence type="ECO:0000256" key="5">
    <source>
        <dbReference type="ARBA" id="ARBA00022781"/>
    </source>
</evidence>
<keyword evidence="8 10" id="KW-0139">CF(1)</keyword>
<comment type="subunit">
    <text evidence="10">F-type ATPases have 2 components, CF(1) - the catalytic core - and CF(0) - the membrane proton channel. CF(1) has five subunits: alpha(3), beta(3), gamma(1), delta(1), epsilon(1). CF(0) has three main subunits: a, b and c.</text>
</comment>
<evidence type="ECO:0000256" key="8">
    <source>
        <dbReference type="ARBA" id="ARBA00023196"/>
    </source>
</evidence>
<dbReference type="SUPFAM" id="SSF52943">
    <property type="entry name" value="ATP synthase (F1-ATPase), gamma subunit"/>
    <property type="match status" value="1"/>
</dbReference>
<reference evidence="11" key="1">
    <citation type="journal article" date="2016" name="Microbes Environ.">
        <title>In Situ Gene Expression Responsible for Sulfide Oxidation and CO2 Fixation of an Uncultured Large Sausage-Shaped Aquificae Bacterium in a Sulfidic Hot Spring.</title>
        <authorList>
            <person name="Tamazawa S."/>
            <person name="Yamamoto K."/>
            <person name="Takasaki K."/>
            <person name="Mitani Y."/>
            <person name="Hanada S."/>
            <person name="Kamagata Y."/>
            <person name="Tamaki H."/>
        </authorList>
    </citation>
    <scope>NUCLEOTIDE SEQUENCE</scope>
</reference>
<proteinExistence type="inferred from homology"/>
<keyword evidence="4 10" id="KW-0813">Transport</keyword>
<dbReference type="PRINTS" id="PR00126">
    <property type="entry name" value="ATPASEGAMMA"/>
</dbReference>
<dbReference type="GO" id="GO:0046933">
    <property type="term" value="F:proton-transporting ATP synthase activity, rotational mechanism"/>
    <property type="evidence" value="ECO:0007669"/>
    <property type="project" value="UniProtKB-UniRule"/>
</dbReference>
<dbReference type="InterPro" id="IPR035968">
    <property type="entry name" value="ATP_synth_F1_ATPase_gsu"/>
</dbReference>
<keyword evidence="5 10" id="KW-0375">Hydrogen ion transport</keyword>
<organism evidence="11">
    <name type="scientific">uncultured Aquificaceae bacterium</name>
    <dbReference type="NCBI Taxonomy" id="374108"/>
    <lineage>
        <taxon>Bacteria</taxon>
        <taxon>Pseudomonadati</taxon>
        <taxon>Aquificota</taxon>
        <taxon>Aquificia</taxon>
        <taxon>Aquificales</taxon>
        <taxon>Aquificaceae</taxon>
        <taxon>environmental samples</taxon>
    </lineage>
</organism>
<dbReference type="EMBL" id="LC145126">
    <property type="protein sequence ID" value="BAU79783.1"/>
    <property type="molecule type" value="Genomic_DNA"/>
</dbReference>
<dbReference type="GO" id="GO:0042777">
    <property type="term" value="P:proton motive force-driven plasma membrane ATP synthesis"/>
    <property type="evidence" value="ECO:0007669"/>
    <property type="project" value="UniProtKB-UniRule"/>
</dbReference>
<dbReference type="PANTHER" id="PTHR11693">
    <property type="entry name" value="ATP SYNTHASE GAMMA CHAIN"/>
    <property type="match status" value="1"/>
</dbReference>
<comment type="subcellular location">
    <subcellularLocation>
        <location evidence="10">Cell membrane</location>
        <topology evidence="10">Peripheral membrane protein</topology>
    </subcellularLocation>
    <subcellularLocation>
        <location evidence="2">Membrane</location>
        <topology evidence="2">Peripheral membrane protein</topology>
    </subcellularLocation>
</comment>
<evidence type="ECO:0000256" key="9">
    <source>
        <dbReference type="ARBA" id="ARBA00023310"/>
    </source>
</evidence>
<dbReference type="HAMAP" id="MF_00815">
    <property type="entry name" value="ATP_synth_gamma_bact"/>
    <property type="match status" value="1"/>
</dbReference>
<dbReference type="GO" id="GO:0045259">
    <property type="term" value="C:proton-transporting ATP synthase complex"/>
    <property type="evidence" value="ECO:0007669"/>
    <property type="project" value="UniProtKB-KW"/>
</dbReference>
<keyword evidence="7 10" id="KW-0472">Membrane</keyword>
<evidence type="ECO:0000256" key="7">
    <source>
        <dbReference type="ARBA" id="ARBA00023136"/>
    </source>
</evidence>
<protein>
    <recommendedName>
        <fullName evidence="10">ATP synthase gamma chain</fullName>
    </recommendedName>
    <alternativeName>
        <fullName evidence="10">ATP synthase F1 sector gamma subunit</fullName>
    </alternativeName>
    <alternativeName>
        <fullName evidence="10">F-ATPase gamma subunit</fullName>
    </alternativeName>
</protein>
<evidence type="ECO:0000256" key="3">
    <source>
        <dbReference type="ARBA" id="ARBA00007681"/>
    </source>
</evidence>
<dbReference type="InterPro" id="IPR000131">
    <property type="entry name" value="ATP_synth_F1_gsu"/>
</dbReference>
<name>A0A146JB60_9AQUI</name>
<dbReference type="NCBIfam" id="TIGR01146">
    <property type="entry name" value="ATPsyn_F1gamma"/>
    <property type="match status" value="1"/>
</dbReference>
<dbReference type="Gene3D" id="1.10.287.80">
    <property type="entry name" value="ATP synthase, gamma subunit, helix hairpin domain"/>
    <property type="match status" value="1"/>
</dbReference>
<dbReference type="AlphaFoldDB" id="A0A146JB60"/>
<evidence type="ECO:0000313" key="11">
    <source>
        <dbReference type="EMBL" id="BAU79783.1"/>
    </source>
</evidence>
<dbReference type="Pfam" id="PF00231">
    <property type="entry name" value="ATP-synt"/>
    <property type="match status" value="1"/>
</dbReference>
<dbReference type="NCBIfam" id="NF010708">
    <property type="entry name" value="PRK14110.1"/>
    <property type="match status" value="1"/>
</dbReference>
<accession>A0A146JB60</accession>
<dbReference type="CDD" id="cd12151">
    <property type="entry name" value="F1-ATPase_gamma"/>
    <property type="match status" value="1"/>
</dbReference>
<keyword evidence="10" id="KW-1003">Cell membrane</keyword>
<evidence type="ECO:0000256" key="6">
    <source>
        <dbReference type="ARBA" id="ARBA00023065"/>
    </source>
</evidence>
<keyword evidence="9 10" id="KW-0066">ATP synthesis</keyword>
<evidence type="ECO:0000256" key="4">
    <source>
        <dbReference type="ARBA" id="ARBA00022448"/>
    </source>
</evidence>
<keyword evidence="6 10" id="KW-0406">Ion transport</keyword>
<comment type="function">
    <text evidence="1 10">Produces ATP from ADP in the presence of a proton gradient across the membrane. The gamma chain is believed to be important in regulating ATPase activity and the flow of protons through the CF(0) complex.</text>
</comment>
<dbReference type="Gene3D" id="3.40.1380.10">
    <property type="match status" value="1"/>
</dbReference>
<dbReference type="GO" id="GO:0005886">
    <property type="term" value="C:plasma membrane"/>
    <property type="evidence" value="ECO:0007669"/>
    <property type="project" value="UniProtKB-SubCell"/>
</dbReference>
<evidence type="ECO:0000256" key="10">
    <source>
        <dbReference type="HAMAP-Rule" id="MF_00815"/>
    </source>
</evidence>
<dbReference type="GO" id="GO:0005524">
    <property type="term" value="F:ATP binding"/>
    <property type="evidence" value="ECO:0007669"/>
    <property type="project" value="UniProtKB-UniRule"/>
</dbReference>
<sequence>MAKLSPRDIKRKINGIKNTRRITSAMKMVSAAKLRKAQNLLYATRSYSEKLYELISDLSIYIDRESHPLLAKREVKSVDIVVITADRGLAGAFNSNVLKTTWREIQNLKSEGKNVNLILIGRKAVNFFKNKGINTVASYEDVYRNQMNLSFTSTLGGIISSRFIEEKTDAVYLINNELITSSTYETKVRELLPLEPKGSSSKKYDEMSIYNIEPSKEEVLSSLLQRYINFQLYRALVESSTAEHSARMIAMDNATKNAGEAIKKWTIIFNKARQEAITTELIDIINAAEAIK</sequence>